<evidence type="ECO:0000313" key="4">
    <source>
        <dbReference type="Proteomes" id="UP000183894"/>
    </source>
</evidence>
<name>A0A1H7NFV3_HALLR</name>
<gene>
    <name evidence="3" type="ORF">SAMN04488691_103298</name>
</gene>
<protein>
    <submittedName>
        <fullName evidence="3">Putative membrane protein</fullName>
    </submittedName>
</protein>
<evidence type="ECO:0000256" key="1">
    <source>
        <dbReference type="SAM" id="Phobius"/>
    </source>
</evidence>
<dbReference type="EMBL" id="FOAD01000003">
    <property type="protein sequence ID" value="SEL22199.1"/>
    <property type="molecule type" value="Genomic_DNA"/>
</dbReference>
<keyword evidence="1" id="KW-0812">Transmembrane</keyword>
<dbReference type="Proteomes" id="UP000183894">
    <property type="component" value="Unassembled WGS sequence"/>
</dbReference>
<feature type="transmembrane region" description="Helical" evidence="1">
    <location>
        <begin position="12"/>
        <end position="35"/>
    </location>
</feature>
<accession>A0A1H7NFV3</accession>
<dbReference type="Pfam" id="PF09851">
    <property type="entry name" value="SHOCT"/>
    <property type="match status" value="1"/>
</dbReference>
<keyword evidence="1" id="KW-1133">Transmembrane helix</keyword>
<organism evidence="3 4">
    <name type="scientific">Haloferax larsenii</name>
    <dbReference type="NCBI Taxonomy" id="302484"/>
    <lineage>
        <taxon>Archaea</taxon>
        <taxon>Methanobacteriati</taxon>
        <taxon>Methanobacteriota</taxon>
        <taxon>Stenosarchaea group</taxon>
        <taxon>Halobacteria</taxon>
        <taxon>Halobacteriales</taxon>
        <taxon>Haloferacaceae</taxon>
        <taxon>Haloferax</taxon>
    </lineage>
</organism>
<reference evidence="3 4" key="1">
    <citation type="submission" date="2016-10" db="EMBL/GenBank/DDBJ databases">
        <authorList>
            <person name="de Groot N.N."/>
        </authorList>
    </citation>
    <scope>NUCLEOTIDE SEQUENCE [LARGE SCALE GENOMIC DNA]</scope>
    <source>
        <strain evidence="3 4">CDM_5</strain>
    </source>
</reference>
<dbReference type="RefSeq" id="WP_074793312.1">
    <property type="nucleotide sequence ID" value="NZ_FOAD01000003.1"/>
</dbReference>
<sequence>MTTTRTSTARLVGIVLLALAALFVLPVLLGLTGLFGRGPMGWGGAWMHDTWMHGGGGMATPWWMWGMGLVGQMLVLAVLVGGGVLVYRAVQSNSDGDGALDELRRAYARGDIDDEEFDRRRERLEASDRRS</sequence>
<evidence type="ECO:0000313" key="3">
    <source>
        <dbReference type="EMBL" id="SEL22199.1"/>
    </source>
</evidence>
<proteinExistence type="predicted"/>
<dbReference type="InterPro" id="IPR018649">
    <property type="entry name" value="SHOCT"/>
</dbReference>
<feature type="domain" description="SHOCT" evidence="2">
    <location>
        <begin position="99"/>
        <end position="124"/>
    </location>
</feature>
<keyword evidence="1" id="KW-0472">Membrane</keyword>
<evidence type="ECO:0000259" key="2">
    <source>
        <dbReference type="Pfam" id="PF09851"/>
    </source>
</evidence>
<dbReference type="AlphaFoldDB" id="A0A1H7NFV3"/>
<feature type="transmembrane region" description="Helical" evidence="1">
    <location>
        <begin position="62"/>
        <end position="87"/>
    </location>
</feature>